<evidence type="ECO:0000313" key="8">
    <source>
        <dbReference type="Proteomes" id="UP000044071"/>
    </source>
</evidence>
<evidence type="ECO:0000256" key="2">
    <source>
        <dbReference type="ARBA" id="ARBA00022603"/>
    </source>
</evidence>
<dbReference type="CDD" id="cd18093">
    <property type="entry name" value="SpoU-like_TrmJ"/>
    <property type="match status" value="1"/>
</dbReference>
<feature type="domain" description="tRNA/rRNA methyltransferase SpoU type" evidence="6">
    <location>
        <begin position="6"/>
        <end position="155"/>
    </location>
</feature>
<dbReference type="SUPFAM" id="SSF75217">
    <property type="entry name" value="alpha/beta knot"/>
    <property type="match status" value="1"/>
</dbReference>
<dbReference type="EC" id="2.1.1.200" evidence="5"/>
<gene>
    <name evidence="5 7" type="primary">trmJ</name>
    <name evidence="7" type="ORF">BN59_02928</name>
</gene>
<dbReference type="Pfam" id="PF00588">
    <property type="entry name" value="SpoU_methylase"/>
    <property type="match status" value="1"/>
</dbReference>
<dbReference type="InterPro" id="IPR029026">
    <property type="entry name" value="tRNA_m1G_MTases_N"/>
</dbReference>
<dbReference type="STRING" id="1034943.BN59_02928"/>
<dbReference type="EMBL" id="CCSB01000003">
    <property type="protein sequence ID" value="CDZ78618.1"/>
    <property type="molecule type" value="Genomic_DNA"/>
</dbReference>
<evidence type="ECO:0000256" key="3">
    <source>
        <dbReference type="ARBA" id="ARBA00022679"/>
    </source>
</evidence>
<name>A0A078L3U9_9GAMM</name>
<dbReference type="GO" id="GO:0003723">
    <property type="term" value="F:RNA binding"/>
    <property type="evidence" value="ECO:0007669"/>
    <property type="project" value="InterPro"/>
</dbReference>
<dbReference type="GO" id="GO:0005829">
    <property type="term" value="C:cytosol"/>
    <property type="evidence" value="ECO:0007669"/>
    <property type="project" value="TreeGrafter"/>
</dbReference>
<dbReference type="GO" id="GO:0106339">
    <property type="term" value="F:tRNA (cytidine(32)-2'-O)-methyltransferase activity"/>
    <property type="evidence" value="ECO:0007669"/>
    <property type="project" value="RHEA"/>
</dbReference>
<evidence type="ECO:0000256" key="1">
    <source>
        <dbReference type="ARBA" id="ARBA00007228"/>
    </source>
</evidence>
<comment type="subcellular location">
    <subcellularLocation>
        <location evidence="5">Cytoplasm</location>
    </subcellularLocation>
</comment>
<dbReference type="GO" id="GO:0160206">
    <property type="term" value="F:tRNA (cytidine(32)/uridine(32)-2'-O)-methyltransferase activity"/>
    <property type="evidence" value="ECO:0007669"/>
    <property type="project" value="UniProtKB-EC"/>
</dbReference>
<dbReference type="RefSeq" id="WP_044011742.1">
    <property type="nucleotide sequence ID" value="NZ_CCVW01000003.1"/>
</dbReference>
<comment type="similarity">
    <text evidence="1">Belongs to the class IV-like SAM-binding methyltransferase superfamily. RNA methyltransferase TrmH family.</text>
</comment>
<comment type="catalytic activity">
    <reaction evidence="5">
        <text>uridine(32) in tRNA + S-adenosyl-L-methionine = 2'-O-methyluridine(32) in tRNA + S-adenosyl-L-homocysteine + H(+)</text>
        <dbReference type="Rhea" id="RHEA:42936"/>
        <dbReference type="Rhea" id="RHEA-COMP:10107"/>
        <dbReference type="Rhea" id="RHEA-COMP:10290"/>
        <dbReference type="ChEBI" id="CHEBI:15378"/>
        <dbReference type="ChEBI" id="CHEBI:57856"/>
        <dbReference type="ChEBI" id="CHEBI:59789"/>
        <dbReference type="ChEBI" id="CHEBI:65315"/>
        <dbReference type="ChEBI" id="CHEBI:74478"/>
        <dbReference type="EC" id="2.1.1.200"/>
    </reaction>
</comment>
<dbReference type="OrthoDB" id="9806346at2"/>
<dbReference type="Proteomes" id="UP000044071">
    <property type="component" value="Unassembled WGS sequence"/>
</dbReference>
<dbReference type="FunFam" id="3.40.1280.10:FF:000006">
    <property type="entry name" value="Uncharacterized tRNA/rRNA methyltransferase HI_0380"/>
    <property type="match status" value="1"/>
</dbReference>
<dbReference type="eggNOG" id="COG0565">
    <property type="taxonomic scope" value="Bacteria"/>
</dbReference>
<dbReference type="AlphaFoldDB" id="A0A078L3U9"/>
<sequence length="251" mass="27738">MNFASIRIVLVATSHPGNIGSTARAMKTMGLSKLYLVTPKSFPDQKAWELAAGADDLLTQAVVTDSLDEALQGCQLILATSARPRGVSLPGLTPAGCAQLVGEQPDNTEVAIVFGREHAGLTNEELLRSHYHVNIPSNPDYSSLNLAQAVQIIAYELRMNLLEPSAEVALHEDRLATADEIEKFYEHLTEVMKETEFLKPTNPTKRLQQRIRRLFNRTRLEYTEITILRGILSQVQYALKVAKKAGKESGQ</sequence>
<keyword evidence="3 7" id="KW-0808">Transferase</keyword>
<evidence type="ECO:0000313" key="7">
    <source>
        <dbReference type="EMBL" id="CDZ78618.1"/>
    </source>
</evidence>
<comment type="subunit">
    <text evidence="5">Homodimer.</text>
</comment>
<accession>A0A078L3U9</accession>
<dbReference type="NCBIfam" id="TIGR00050">
    <property type="entry name" value="rRNA_methyl_1"/>
    <property type="match status" value="1"/>
</dbReference>
<comment type="catalytic activity">
    <reaction evidence="5">
        <text>cytidine(32) in tRNA + S-adenosyl-L-methionine = 2'-O-methylcytidine(32) in tRNA + S-adenosyl-L-homocysteine + H(+)</text>
        <dbReference type="Rhea" id="RHEA:42932"/>
        <dbReference type="Rhea" id="RHEA-COMP:10288"/>
        <dbReference type="Rhea" id="RHEA-COMP:10289"/>
        <dbReference type="ChEBI" id="CHEBI:15378"/>
        <dbReference type="ChEBI" id="CHEBI:57856"/>
        <dbReference type="ChEBI" id="CHEBI:59789"/>
        <dbReference type="ChEBI" id="CHEBI:74495"/>
        <dbReference type="ChEBI" id="CHEBI:82748"/>
        <dbReference type="EC" id="2.1.1.200"/>
    </reaction>
</comment>
<organism evidence="7 8">
    <name type="scientific">Legionella massiliensis</name>
    <dbReference type="NCBI Taxonomy" id="1034943"/>
    <lineage>
        <taxon>Bacteria</taxon>
        <taxon>Pseudomonadati</taxon>
        <taxon>Pseudomonadota</taxon>
        <taxon>Gammaproteobacteria</taxon>
        <taxon>Legionellales</taxon>
        <taxon>Legionellaceae</taxon>
        <taxon>Legionella</taxon>
    </lineage>
</organism>
<dbReference type="Gene3D" id="3.40.1280.10">
    <property type="match status" value="1"/>
</dbReference>
<dbReference type="InterPro" id="IPR001537">
    <property type="entry name" value="SpoU_MeTrfase"/>
</dbReference>
<dbReference type="PANTHER" id="PTHR42786:SF2">
    <property type="entry name" value="TRNA (CYTIDINE_URIDINE-2'-O-)-METHYLTRANSFERASE TRMJ"/>
    <property type="match status" value="1"/>
</dbReference>
<keyword evidence="4 5" id="KW-0949">S-adenosyl-L-methionine</keyword>
<dbReference type="PANTHER" id="PTHR42786">
    <property type="entry name" value="TRNA/RRNA METHYLTRANSFERASE"/>
    <property type="match status" value="1"/>
</dbReference>
<dbReference type="Gene3D" id="1.10.8.590">
    <property type="match status" value="1"/>
</dbReference>
<reference evidence="7 8" key="1">
    <citation type="submission" date="2014-06" db="EMBL/GenBank/DDBJ databases">
        <authorList>
            <person name="Urmite Genomes Urmite Genomes"/>
        </authorList>
    </citation>
    <scope>NUCLEOTIDE SEQUENCE [LARGE SCALE GENOMIC DNA]</scope>
</reference>
<keyword evidence="8" id="KW-1185">Reference proteome</keyword>
<proteinExistence type="inferred from homology"/>
<keyword evidence="5" id="KW-0819">tRNA processing</keyword>
<evidence type="ECO:0000256" key="4">
    <source>
        <dbReference type="ARBA" id="ARBA00022691"/>
    </source>
</evidence>
<evidence type="ECO:0000259" key="6">
    <source>
        <dbReference type="Pfam" id="PF00588"/>
    </source>
</evidence>
<dbReference type="GO" id="GO:0002128">
    <property type="term" value="P:tRNA nucleoside ribose methylation"/>
    <property type="evidence" value="ECO:0007669"/>
    <property type="project" value="TreeGrafter"/>
</dbReference>
<dbReference type="InterPro" id="IPR004384">
    <property type="entry name" value="RNA_MeTrfase_TrmJ/LasT"/>
</dbReference>
<dbReference type="InterPro" id="IPR029028">
    <property type="entry name" value="Alpha/beta_knot_MTases"/>
</dbReference>
<protein>
    <recommendedName>
        <fullName evidence="5">tRNA (cytidine/uridine-2'-O-)-methyltransferase TrmJ</fullName>
        <ecNumber evidence="5">2.1.1.200</ecNumber>
    </recommendedName>
    <alternativeName>
        <fullName evidence="5">tRNA (cytidine(32)/uridine(32)-2'-O)-methyltransferase</fullName>
    </alternativeName>
    <alternativeName>
        <fullName evidence="5">tRNA Cm32/Um32 methyltransferase</fullName>
    </alternativeName>
</protein>
<dbReference type="PIRSF" id="PIRSF004808">
    <property type="entry name" value="LasT"/>
    <property type="match status" value="1"/>
</dbReference>
<keyword evidence="2 5" id="KW-0489">Methyltransferase</keyword>
<keyword evidence="5" id="KW-0963">Cytoplasm</keyword>
<comment type="function">
    <text evidence="5">Catalyzes the formation of 2'O-methylated cytidine (Cm32) or 2'O-methylated uridine (Um32) at position 32 in tRNA.</text>
</comment>
<evidence type="ECO:0000256" key="5">
    <source>
        <dbReference type="RuleBase" id="RU362024"/>
    </source>
</evidence>